<proteinExistence type="inferred from homology"/>
<keyword evidence="10" id="KW-1185">Reference proteome</keyword>
<evidence type="ECO:0000256" key="4">
    <source>
        <dbReference type="ARBA" id="ARBA00022701"/>
    </source>
</evidence>
<evidence type="ECO:0000313" key="9">
    <source>
        <dbReference type="EMBL" id="KAF7832212.1"/>
    </source>
</evidence>
<comment type="subcellular location">
    <subcellularLocation>
        <location evidence="1">Cytoplasm</location>
        <location evidence="1">Cytoskeleton</location>
    </subcellularLocation>
</comment>
<evidence type="ECO:0000256" key="7">
    <source>
        <dbReference type="SAM" id="Coils"/>
    </source>
</evidence>
<accession>A0A834WTV0</accession>
<feature type="region of interest" description="Disordered" evidence="8">
    <location>
        <begin position="1"/>
        <end position="23"/>
    </location>
</feature>
<dbReference type="InterPro" id="IPR009768">
    <property type="entry name" value="MAP70"/>
</dbReference>
<gene>
    <name evidence="9" type="ORF">G2W53_014545</name>
</gene>
<comment type="caution">
    <text evidence="9">The sequence shown here is derived from an EMBL/GenBank/DDBJ whole genome shotgun (WGS) entry which is preliminary data.</text>
</comment>
<dbReference type="GO" id="GO:0007010">
    <property type="term" value="P:cytoskeleton organization"/>
    <property type="evidence" value="ECO:0007669"/>
    <property type="project" value="InterPro"/>
</dbReference>
<dbReference type="PANTHER" id="PTHR31246:SF17">
    <property type="entry name" value="MICROTUBULE-ASSOCIATED PROTEIN 70-2"/>
    <property type="match status" value="1"/>
</dbReference>
<evidence type="ECO:0000256" key="2">
    <source>
        <dbReference type="ARBA" id="ARBA00008825"/>
    </source>
</evidence>
<dbReference type="GO" id="GO:0005874">
    <property type="term" value="C:microtubule"/>
    <property type="evidence" value="ECO:0007669"/>
    <property type="project" value="UniProtKB-KW"/>
</dbReference>
<dbReference type="EMBL" id="JAAIUW010000005">
    <property type="protein sequence ID" value="KAF7832212.1"/>
    <property type="molecule type" value="Genomic_DNA"/>
</dbReference>
<dbReference type="AlphaFoldDB" id="A0A834WTV0"/>
<dbReference type="Proteomes" id="UP000634136">
    <property type="component" value="Unassembled WGS sequence"/>
</dbReference>
<reference evidence="9" key="1">
    <citation type="submission" date="2020-09" db="EMBL/GenBank/DDBJ databases">
        <title>Genome-Enabled Discovery of Anthraquinone Biosynthesis in Senna tora.</title>
        <authorList>
            <person name="Kang S.-H."/>
            <person name="Pandey R.P."/>
            <person name="Lee C.-M."/>
            <person name="Sim J.-S."/>
            <person name="Jeong J.-T."/>
            <person name="Choi B.-S."/>
            <person name="Jung M."/>
            <person name="Ginzburg D."/>
            <person name="Zhao K."/>
            <person name="Won S.Y."/>
            <person name="Oh T.-J."/>
            <person name="Yu Y."/>
            <person name="Kim N.-H."/>
            <person name="Lee O.R."/>
            <person name="Lee T.-H."/>
            <person name="Bashyal P."/>
            <person name="Kim T.-S."/>
            <person name="Lee W.-H."/>
            <person name="Kawkins C."/>
            <person name="Kim C.-K."/>
            <person name="Kim J.S."/>
            <person name="Ahn B.O."/>
            <person name="Rhee S.Y."/>
            <person name="Sohng J.K."/>
        </authorList>
    </citation>
    <scope>NUCLEOTIDE SEQUENCE</scope>
    <source>
        <tissue evidence="9">Leaf</tissue>
    </source>
</reference>
<dbReference type="OrthoDB" id="1726433at2759"/>
<feature type="coiled-coil region" evidence="7">
    <location>
        <begin position="74"/>
        <end position="101"/>
    </location>
</feature>
<protein>
    <submittedName>
        <fullName evidence="9">Microtubule-associated protein 70-2-like</fullName>
    </submittedName>
</protein>
<evidence type="ECO:0000313" key="10">
    <source>
        <dbReference type="Proteomes" id="UP000634136"/>
    </source>
</evidence>
<feature type="compositionally biased region" description="Polar residues" evidence="8">
    <location>
        <begin position="1"/>
        <end position="17"/>
    </location>
</feature>
<evidence type="ECO:0000256" key="5">
    <source>
        <dbReference type="ARBA" id="ARBA00023054"/>
    </source>
</evidence>
<evidence type="ECO:0000256" key="6">
    <source>
        <dbReference type="ARBA" id="ARBA00023212"/>
    </source>
</evidence>
<dbReference type="Pfam" id="PF07058">
    <property type="entry name" value="MAP70"/>
    <property type="match status" value="1"/>
</dbReference>
<evidence type="ECO:0000256" key="1">
    <source>
        <dbReference type="ARBA" id="ARBA00004245"/>
    </source>
</evidence>
<keyword evidence="3" id="KW-0963">Cytoplasm</keyword>
<keyword evidence="6" id="KW-0206">Cytoskeleton</keyword>
<keyword evidence="4" id="KW-0493">Microtubule</keyword>
<dbReference type="GO" id="GO:0008017">
    <property type="term" value="F:microtubule binding"/>
    <property type="evidence" value="ECO:0007669"/>
    <property type="project" value="InterPro"/>
</dbReference>
<comment type="similarity">
    <text evidence="2">Belongs to the MAP70 family.</text>
</comment>
<dbReference type="PANTHER" id="PTHR31246">
    <property type="entry name" value="MICROTUBULE-ASSOCIATED PROTEIN 70-2"/>
    <property type="match status" value="1"/>
</dbReference>
<evidence type="ECO:0000256" key="3">
    <source>
        <dbReference type="ARBA" id="ARBA00022490"/>
    </source>
</evidence>
<keyword evidence="5 7" id="KW-0175">Coiled coil</keyword>
<sequence length="105" mass="11858">MKDSEVNNNWKGNSNGKPSEFPTIELEDSLPGILYDLLQKEVLALRKASHEKDQNLKDKDDAIEMLANKVDTLTKAMEVEAKKMRREVAVMEKEVAATRVNSAQQ</sequence>
<organism evidence="9 10">
    <name type="scientific">Senna tora</name>
    <dbReference type="NCBI Taxonomy" id="362788"/>
    <lineage>
        <taxon>Eukaryota</taxon>
        <taxon>Viridiplantae</taxon>
        <taxon>Streptophyta</taxon>
        <taxon>Embryophyta</taxon>
        <taxon>Tracheophyta</taxon>
        <taxon>Spermatophyta</taxon>
        <taxon>Magnoliopsida</taxon>
        <taxon>eudicotyledons</taxon>
        <taxon>Gunneridae</taxon>
        <taxon>Pentapetalae</taxon>
        <taxon>rosids</taxon>
        <taxon>fabids</taxon>
        <taxon>Fabales</taxon>
        <taxon>Fabaceae</taxon>
        <taxon>Caesalpinioideae</taxon>
        <taxon>Cassia clade</taxon>
        <taxon>Senna</taxon>
    </lineage>
</organism>
<name>A0A834WTV0_9FABA</name>
<evidence type="ECO:0000256" key="8">
    <source>
        <dbReference type="SAM" id="MobiDB-lite"/>
    </source>
</evidence>